<sequence length="358" mass="39084">MPFADEMLSTEIPAALAKCLAGPGRRFAKVKALDLAGLSLRERVDLVREALLAEVTGYPELDQLIREGLAKPEFTGWMIWPVTEAVSVSAVADGSAKAFRSAMALLAELTKRLTAEFGIRALLEADLENALPIVLKWTKNPDEHVRRLASEGTRPFLPWAKRVQAIVARPESTVAILDALHQDESAYVRRSVANHLNDISKADPDLAVRIATRWSADPATRQLVRHGLRTLVKKGHPGALALLGFAPPAGIRLAGPRLGVDVVRIGGELSFSLTVHNEGAGPANLVIDYVMHHRKANGSQTPKVFKLVTRELAAGQQVTIDRNHSFRLITTRVYHPGTHALEIQINGESFGRAEFELT</sequence>
<dbReference type="EMBL" id="JAGINW010000001">
    <property type="protein sequence ID" value="MBP2325861.1"/>
    <property type="molecule type" value="Genomic_DNA"/>
</dbReference>
<dbReference type="RefSeq" id="WP_209643004.1">
    <property type="nucleotide sequence ID" value="NZ_JAGINW010000001.1"/>
</dbReference>
<dbReference type="Pfam" id="PF08713">
    <property type="entry name" value="DNA_alkylation"/>
    <property type="match status" value="1"/>
</dbReference>
<dbReference type="Gene3D" id="1.25.40.290">
    <property type="entry name" value="ARM repeat domains"/>
    <property type="match status" value="1"/>
</dbReference>
<name>A0ABS4TN78_9PSEU</name>
<evidence type="ECO:0000313" key="1">
    <source>
        <dbReference type="EMBL" id="MBP2325861.1"/>
    </source>
</evidence>
<proteinExistence type="predicted"/>
<organism evidence="1 2">
    <name type="scientific">Kibdelosporangium banguiense</name>
    <dbReference type="NCBI Taxonomy" id="1365924"/>
    <lineage>
        <taxon>Bacteria</taxon>
        <taxon>Bacillati</taxon>
        <taxon>Actinomycetota</taxon>
        <taxon>Actinomycetes</taxon>
        <taxon>Pseudonocardiales</taxon>
        <taxon>Pseudonocardiaceae</taxon>
        <taxon>Kibdelosporangium</taxon>
    </lineage>
</organism>
<dbReference type="InterPro" id="IPR016024">
    <property type="entry name" value="ARM-type_fold"/>
</dbReference>
<protein>
    <submittedName>
        <fullName evidence="1">3-methyladenine DNA glycosylase AlkC</fullName>
    </submittedName>
</protein>
<dbReference type="InterPro" id="IPR014825">
    <property type="entry name" value="DNA_alkylation"/>
</dbReference>
<dbReference type="SUPFAM" id="SSF48371">
    <property type="entry name" value="ARM repeat"/>
    <property type="match status" value="1"/>
</dbReference>
<gene>
    <name evidence="1" type="ORF">JOF56_006246</name>
</gene>
<dbReference type="Proteomes" id="UP001519332">
    <property type="component" value="Unassembled WGS sequence"/>
</dbReference>
<keyword evidence="2" id="KW-1185">Reference proteome</keyword>
<accession>A0ABS4TN78</accession>
<evidence type="ECO:0000313" key="2">
    <source>
        <dbReference type="Proteomes" id="UP001519332"/>
    </source>
</evidence>
<comment type="caution">
    <text evidence="1">The sequence shown here is derived from an EMBL/GenBank/DDBJ whole genome shotgun (WGS) entry which is preliminary data.</text>
</comment>
<reference evidence="1 2" key="1">
    <citation type="submission" date="2021-03" db="EMBL/GenBank/DDBJ databases">
        <title>Sequencing the genomes of 1000 actinobacteria strains.</title>
        <authorList>
            <person name="Klenk H.-P."/>
        </authorList>
    </citation>
    <scope>NUCLEOTIDE SEQUENCE [LARGE SCALE GENOMIC DNA]</scope>
    <source>
        <strain evidence="1 2">DSM 46670</strain>
    </source>
</reference>